<comment type="caution">
    <text evidence="1">The sequence shown here is derived from an EMBL/GenBank/DDBJ whole genome shotgun (WGS) entry which is preliminary data.</text>
</comment>
<sequence>MNSINELFTVIRMAYAATFADAVASAADAHVEAALRNADGSLALEGAFGLPMRIDLIPRRGAQAGKSLSIDSEQRMLFSVHAVSMPPATLYIAPFVWDCISLRISGMTAQQAGAVLAPWFMEWFDPHDTNRQNQEGLFGVVHFLSDPCEEGGMVAANLDLGSAPPEALEDLLARLAAAGASDIRLA</sequence>
<evidence type="ECO:0000313" key="2">
    <source>
        <dbReference type="Proteomes" id="UP000472320"/>
    </source>
</evidence>
<evidence type="ECO:0000313" key="1">
    <source>
        <dbReference type="EMBL" id="MTW14384.1"/>
    </source>
</evidence>
<proteinExistence type="predicted"/>
<dbReference type="AlphaFoldDB" id="A0A6L6QQQ1"/>
<keyword evidence="2" id="KW-1185">Reference proteome</keyword>
<gene>
    <name evidence="1" type="ORF">GM658_27585</name>
</gene>
<dbReference type="RefSeq" id="WP_155457324.1">
    <property type="nucleotide sequence ID" value="NZ_WNKX01000043.1"/>
</dbReference>
<name>A0A6L6QQQ1_9BURK</name>
<accession>A0A6L6QQQ1</accession>
<reference evidence="1 2" key="1">
    <citation type="submission" date="2019-11" db="EMBL/GenBank/DDBJ databases">
        <title>Type strains purchased from KCTC, JCM and DSMZ.</title>
        <authorList>
            <person name="Lu H."/>
        </authorList>
    </citation>
    <scope>NUCLEOTIDE SEQUENCE [LARGE SCALE GENOMIC DNA]</scope>
    <source>
        <strain evidence="1 2">JCM 31587</strain>
    </source>
</reference>
<dbReference type="OrthoDB" id="8999727at2"/>
<protein>
    <submittedName>
        <fullName evidence="1">Uncharacterized protein</fullName>
    </submittedName>
</protein>
<dbReference type="Proteomes" id="UP000472320">
    <property type="component" value="Unassembled WGS sequence"/>
</dbReference>
<organism evidence="1 2">
    <name type="scientific">Massilia eburnea</name>
    <dbReference type="NCBI Taxonomy" id="1776165"/>
    <lineage>
        <taxon>Bacteria</taxon>
        <taxon>Pseudomonadati</taxon>
        <taxon>Pseudomonadota</taxon>
        <taxon>Betaproteobacteria</taxon>
        <taxon>Burkholderiales</taxon>
        <taxon>Oxalobacteraceae</taxon>
        <taxon>Telluria group</taxon>
        <taxon>Massilia</taxon>
    </lineage>
</organism>
<dbReference type="EMBL" id="WNKX01000043">
    <property type="protein sequence ID" value="MTW14384.1"/>
    <property type="molecule type" value="Genomic_DNA"/>
</dbReference>